<keyword evidence="2" id="KW-0812">Transmembrane</keyword>
<evidence type="ECO:0008006" key="6">
    <source>
        <dbReference type="Google" id="ProtNLM"/>
    </source>
</evidence>
<dbReference type="EMBL" id="CP120988">
    <property type="protein sequence ID" value="WLQ61484.1"/>
    <property type="molecule type" value="Genomic_DNA"/>
</dbReference>
<evidence type="ECO:0000256" key="3">
    <source>
        <dbReference type="SAM" id="SignalP"/>
    </source>
</evidence>
<evidence type="ECO:0000313" key="5">
    <source>
        <dbReference type="Proteomes" id="UP001235744"/>
    </source>
</evidence>
<feature type="region of interest" description="Disordered" evidence="1">
    <location>
        <begin position="645"/>
        <end position="668"/>
    </location>
</feature>
<feature type="transmembrane region" description="Helical" evidence="2">
    <location>
        <begin position="432"/>
        <end position="449"/>
    </location>
</feature>
<feature type="chain" id="PRO_5045308341" description="Integral membrane protein" evidence="3">
    <location>
        <begin position="42"/>
        <end position="862"/>
    </location>
</feature>
<feature type="transmembrane region" description="Helical" evidence="2">
    <location>
        <begin position="88"/>
        <end position="112"/>
    </location>
</feature>
<accession>A0ABY9J559</accession>
<feature type="transmembrane region" description="Helical" evidence="2">
    <location>
        <begin position="403"/>
        <end position="426"/>
    </location>
</feature>
<keyword evidence="2" id="KW-0472">Membrane</keyword>
<evidence type="ECO:0000256" key="2">
    <source>
        <dbReference type="SAM" id="Phobius"/>
    </source>
</evidence>
<dbReference type="RefSeq" id="WP_306106257.1">
    <property type="nucleotide sequence ID" value="NZ_CP120988.1"/>
</dbReference>
<feature type="signal peptide" evidence="3">
    <location>
        <begin position="1"/>
        <end position="41"/>
    </location>
</feature>
<name>A0ABY9J559_9ACTN</name>
<keyword evidence="2" id="KW-1133">Transmembrane helix</keyword>
<reference evidence="4 5" key="1">
    <citation type="submission" date="2023-03" db="EMBL/GenBank/DDBJ databases">
        <title>Isolation and description of six Streptomyces strains from soil environments, able to metabolize different microbial glucans.</title>
        <authorList>
            <person name="Widen T."/>
            <person name="Larsbrink J."/>
        </authorList>
    </citation>
    <scope>NUCLEOTIDE SEQUENCE [LARGE SCALE GENOMIC DNA]</scope>
    <source>
        <strain evidence="4 5">Alt2</strain>
    </source>
</reference>
<gene>
    <name evidence="4" type="ORF">P8A19_41520</name>
</gene>
<feature type="region of interest" description="Disordered" evidence="1">
    <location>
        <begin position="803"/>
        <end position="829"/>
    </location>
</feature>
<feature type="compositionally biased region" description="Gly residues" evidence="1">
    <location>
        <begin position="649"/>
        <end position="666"/>
    </location>
</feature>
<feature type="region of interest" description="Disordered" evidence="1">
    <location>
        <begin position="843"/>
        <end position="862"/>
    </location>
</feature>
<sequence>MTVPRLVAAVRSFDRGTLRSAGFVCLLVFVFLAVNTSVAQAATAGGADSADLLSPLNIDSSEGVPLKGYELNANAGSIISLKSQMLTFVLGGLFTIVRILVGLACWAVEFAFRFPLLRMLAGPAQTVSNAYESSVVDTLGLKGLLLGWAFVFGLVTFMRGKVGKGLGEIVLTLVIAAFAASAFVRPDYLLAANGPLAATQQAGADVAQLTANSYSWGGKVTRDPCEALYGPGEAKCQEREAQKPVAASEVARPIQESVTNALVVKPFMLLQYGRILDPGKKADQKAYAVHLKLISGGYLPGSEDGADKGTKDKDDDSCRLLKGPALKYCLNGSDDEPASAEERDRLPESVTANDDLADVLTADSSDEDKQFAAALEDFKKAGPVGEACADYAEKPTWWRVGGVVLVLVAAVLICALLLSAAIVLLGTQAADVAAATVGVVTFVAGMLPGPSRQAVWKWFGLFAVSMLSTFAICMFLPAFGIAMDAILTNGPDLMIERLLLLDALALAALAFQRRLLSGISGFSRRMTLRMRYAKVGGTHMPGDSELSAALAMNSPQGLAPGASSAHQAFGARRTMLGSLAALSEGTPGAGRLLGDAVAEGRRGLAPVALAAQGGRLALRGAHAALIGPRPPEEDESVKLLRVIANGNGTAPGGPGSGPGGGPGGGPTAAMQVNKKTGEILHDPDTDAPLLGPRIHQKASRLRSYRIASRVARVGYGSTLGLPRNAKTGTRKATQFTRDAHTQLRVAANSVREDAGDWASAGRVVRSGVDHASQRAVAAWNVHNPPAAARRAFRSASTGAVIFASPAEPDSGSRLSPRAPDTAVVRPEDPAVDARRRVFDALMRAQRSSWTEPPTWGGGGDSE</sequence>
<keyword evidence="3" id="KW-0732">Signal</keyword>
<keyword evidence="5" id="KW-1185">Reference proteome</keyword>
<organism evidence="4 5">
    <name type="scientific">Streptomyces poriferorum</name>
    <dbReference type="NCBI Taxonomy" id="2798799"/>
    <lineage>
        <taxon>Bacteria</taxon>
        <taxon>Bacillati</taxon>
        <taxon>Actinomycetota</taxon>
        <taxon>Actinomycetes</taxon>
        <taxon>Kitasatosporales</taxon>
        <taxon>Streptomycetaceae</taxon>
        <taxon>Streptomyces</taxon>
    </lineage>
</organism>
<feature type="transmembrane region" description="Helical" evidence="2">
    <location>
        <begin position="461"/>
        <end position="486"/>
    </location>
</feature>
<evidence type="ECO:0000256" key="1">
    <source>
        <dbReference type="SAM" id="MobiDB-lite"/>
    </source>
</evidence>
<dbReference type="Proteomes" id="UP001235744">
    <property type="component" value="Chromosome"/>
</dbReference>
<proteinExistence type="predicted"/>
<feature type="transmembrane region" description="Helical" evidence="2">
    <location>
        <begin position="165"/>
        <end position="184"/>
    </location>
</feature>
<feature type="transmembrane region" description="Helical" evidence="2">
    <location>
        <begin position="139"/>
        <end position="159"/>
    </location>
</feature>
<protein>
    <recommendedName>
        <fullName evidence="6">Integral membrane protein</fullName>
    </recommendedName>
</protein>
<evidence type="ECO:0000313" key="4">
    <source>
        <dbReference type="EMBL" id="WLQ61484.1"/>
    </source>
</evidence>